<reference evidence="2 3" key="1">
    <citation type="submission" date="2024-02" db="EMBL/GenBank/DDBJ databases">
        <title>A draft genome for the cacao thread blight pathogen Marasmius crinis-equi.</title>
        <authorList>
            <person name="Cohen S.P."/>
            <person name="Baruah I.K."/>
            <person name="Amoako-Attah I."/>
            <person name="Bukari Y."/>
            <person name="Meinhardt L.W."/>
            <person name="Bailey B.A."/>
        </authorList>
    </citation>
    <scope>NUCLEOTIDE SEQUENCE [LARGE SCALE GENOMIC DNA]</scope>
    <source>
        <strain evidence="2 3">GH-76</strain>
    </source>
</reference>
<name>A0ABR3EY22_9AGAR</name>
<feature type="compositionally biased region" description="Basic and acidic residues" evidence="1">
    <location>
        <begin position="178"/>
        <end position="187"/>
    </location>
</feature>
<feature type="compositionally biased region" description="Acidic residues" evidence="1">
    <location>
        <begin position="43"/>
        <end position="52"/>
    </location>
</feature>
<feature type="compositionally biased region" description="Basic and acidic residues" evidence="1">
    <location>
        <begin position="61"/>
        <end position="71"/>
    </location>
</feature>
<evidence type="ECO:0008006" key="4">
    <source>
        <dbReference type="Google" id="ProtNLM"/>
    </source>
</evidence>
<protein>
    <recommendedName>
        <fullName evidence="4">Zn(2)-C6 fungal-type domain-containing protein</fullName>
    </recommendedName>
</protein>
<accession>A0ABR3EY22</accession>
<evidence type="ECO:0000256" key="1">
    <source>
        <dbReference type="SAM" id="MobiDB-lite"/>
    </source>
</evidence>
<gene>
    <name evidence="2" type="ORF">V5O48_014293</name>
</gene>
<feature type="compositionally biased region" description="Acidic residues" evidence="1">
    <location>
        <begin position="329"/>
        <end position="341"/>
    </location>
</feature>
<dbReference type="Proteomes" id="UP001465976">
    <property type="component" value="Unassembled WGS sequence"/>
</dbReference>
<organism evidence="2 3">
    <name type="scientific">Marasmius crinis-equi</name>
    <dbReference type="NCBI Taxonomy" id="585013"/>
    <lineage>
        <taxon>Eukaryota</taxon>
        <taxon>Fungi</taxon>
        <taxon>Dikarya</taxon>
        <taxon>Basidiomycota</taxon>
        <taxon>Agaricomycotina</taxon>
        <taxon>Agaricomycetes</taxon>
        <taxon>Agaricomycetidae</taxon>
        <taxon>Agaricales</taxon>
        <taxon>Marasmiineae</taxon>
        <taxon>Marasmiaceae</taxon>
        <taxon>Marasmius</taxon>
    </lineage>
</organism>
<evidence type="ECO:0000313" key="3">
    <source>
        <dbReference type="Proteomes" id="UP001465976"/>
    </source>
</evidence>
<dbReference type="EMBL" id="JBAHYK010001522">
    <property type="protein sequence ID" value="KAL0567703.1"/>
    <property type="molecule type" value="Genomic_DNA"/>
</dbReference>
<feature type="compositionally biased region" description="Basic and acidic residues" evidence="1">
    <location>
        <begin position="80"/>
        <end position="144"/>
    </location>
</feature>
<feature type="region of interest" description="Disordered" evidence="1">
    <location>
        <begin position="373"/>
        <end position="436"/>
    </location>
</feature>
<comment type="caution">
    <text evidence="2">The sequence shown here is derived from an EMBL/GenBank/DDBJ whole genome shotgun (WGS) entry which is preliminary data.</text>
</comment>
<feature type="compositionally biased region" description="Basic and acidic residues" evidence="1">
    <location>
        <begin position="419"/>
        <end position="428"/>
    </location>
</feature>
<sequence length="436" mass="48434">MSYTRQELPSELASPEPFNFIPTPFSEPEVEVDESLPPQPTDATEEEMEAWDTEQLSIGDRNGDRSQARVERIKRKIAHGKAERIREREEKKEWEKREEEWKKKVEEWNPSEDRKAKEWEEEERRKTADAEKRKTEKAEREQTKLEAAGPKGKGKASEGATDPKEPQTTEPDGEEELDGKRVFRMPEAETGDCKPGLAEMYEQGKKDGEIVGFELMLAAGALGKKARGGGGGKSKKKFSEGSVACKRCEDANKTCYLAIPTAESTTSACCSCANSKQRCLWSAVPPAASDAGASNSALVGLMGEMVREMRKIRRGMVFYYGTKFTGEPSDAEEDDEDEEEGEVKIPAPGKPLDSPRWTVKRLIPFVEIPKSPVTCRTAAAKRKAGEDEGEAGQLGPSEQPKKKKKVNPKSTETVESEPEERGEVDKSKEKSKKGGK</sequence>
<proteinExistence type="predicted"/>
<evidence type="ECO:0000313" key="2">
    <source>
        <dbReference type="EMBL" id="KAL0567703.1"/>
    </source>
</evidence>
<keyword evidence="3" id="KW-1185">Reference proteome</keyword>
<feature type="region of interest" description="Disordered" evidence="1">
    <location>
        <begin position="323"/>
        <end position="356"/>
    </location>
</feature>
<feature type="region of interest" description="Disordered" evidence="1">
    <location>
        <begin position="1"/>
        <end position="195"/>
    </location>
</feature>